<evidence type="ECO:0000259" key="4">
    <source>
        <dbReference type="PROSITE" id="PS50893"/>
    </source>
</evidence>
<dbReference type="PROSITE" id="PS50893">
    <property type="entry name" value="ABC_TRANSPORTER_2"/>
    <property type="match status" value="1"/>
</dbReference>
<dbReference type="AlphaFoldDB" id="A0A9D1FF38"/>
<reference evidence="5" key="2">
    <citation type="journal article" date="2021" name="PeerJ">
        <title>Extensive microbial diversity within the chicken gut microbiome revealed by metagenomics and culture.</title>
        <authorList>
            <person name="Gilroy R."/>
            <person name="Ravi A."/>
            <person name="Getino M."/>
            <person name="Pursley I."/>
            <person name="Horton D.L."/>
            <person name="Alikhan N.F."/>
            <person name="Baker D."/>
            <person name="Gharbi K."/>
            <person name="Hall N."/>
            <person name="Watson M."/>
            <person name="Adriaenssens E.M."/>
            <person name="Foster-Nyarko E."/>
            <person name="Jarju S."/>
            <person name="Secka A."/>
            <person name="Antonio M."/>
            <person name="Oren A."/>
            <person name="Chaudhuri R.R."/>
            <person name="La Ragione R."/>
            <person name="Hildebrand F."/>
            <person name="Pallen M.J."/>
        </authorList>
    </citation>
    <scope>NUCLEOTIDE SEQUENCE</scope>
    <source>
        <strain evidence="5">ChiHjej10B9-9673</strain>
    </source>
</reference>
<feature type="domain" description="ABC transporter" evidence="4">
    <location>
        <begin position="31"/>
        <end position="249"/>
    </location>
</feature>
<dbReference type="PROSITE" id="PS00211">
    <property type="entry name" value="ABC_TRANSPORTER_1"/>
    <property type="match status" value="1"/>
</dbReference>
<proteinExistence type="predicted"/>
<feature type="region of interest" description="Disordered" evidence="3">
    <location>
        <begin position="250"/>
        <end position="278"/>
    </location>
</feature>
<dbReference type="PANTHER" id="PTHR42855:SF2">
    <property type="entry name" value="DRUG RESISTANCE ABC TRANSPORTER,ATP-BINDING PROTEIN"/>
    <property type="match status" value="1"/>
</dbReference>
<evidence type="ECO:0000313" key="6">
    <source>
        <dbReference type="Proteomes" id="UP000824001"/>
    </source>
</evidence>
<dbReference type="CDD" id="cd03221">
    <property type="entry name" value="ABCF_EF-3"/>
    <property type="match status" value="1"/>
</dbReference>
<dbReference type="Proteomes" id="UP000824001">
    <property type="component" value="Unassembled WGS sequence"/>
</dbReference>
<reference evidence="5" key="1">
    <citation type="submission" date="2020-10" db="EMBL/GenBank/DDBJ databases">
        <authorList>
            <person name="Gilroy R."/>
        </authorList>
    </citation>
    <scope>NUCLEOTIDE SEQUENCE</scope>
    <source>
        <strain evidence="5">ChiHjej10B9-9673</strain>
    </source>
</reference>
<dbReference type="InterPro" id="IPR003439">
    <property type="entry name" value="ABC_transporter-like_ATP-bd"/>
</dbReference>
<dbReference type="InterPro" id="IPR027417">
    <property type="entry name" value="P-loop_NTPase"/>
</dbReference>
<keyword evidence="2 5" id="KW-0067">ATP-binding</keyword>
<dbReference type="InterPro" id="IPR032524">
    <property type="entry name" value="ABC_tran_C"/>
</dbReference>
<feature type="non-terminal residue" evidence="5">
    <location>
        <position position="1"/>
    </location>
</feature>
<dbReference type="SMART" id="SM00382">
    <property type="entry name" value="AAA"/>
    <property type="match status" value="1"/>
</dbReference>
<evidence type="ECO:0000256" key="2">
    <source>
        <dbReference type="ARBA" id="ARBA00022840"/>
    </source>
</evidence>
<evidence type="ECO:0000256" key="3">
    <source>
        <dbReference type="SAM" id="MobiDB-lite"/>
    </source>
</evidence>
<organism evidence="5 6">
    <name type="scientific">Candidatus Scatomorpha merdipullorum</name>
    <dbReference type="NCBI Taxonomy" id="2840927"/>
    <lineage>
        <taxon>Bacteria</taxon>
        <taxon>Bacillati</taxon>
        <taxon>Bacillota</taxon>
        <taxon>Clostridia</taxon>
        <taxon>Eubacteriales</taxon>
        <taxon>Candidatus Scatomorpha</taxon>
    </lineage>
</organism>
<dbReference type="InterPro" id="IPR051309">
    <property type="entry name" value="ABCF_ATPase"/>
</dbReference>
<keyword evidence="1" id="KW-0547">Nucleotide-binding</keyword>
<evidence type="ECO:0000313" key="5">
    <source>
        <dbReference type="EMBL" id="HIS67639.1"/>
    </source>
</evidence>
<dbReference type="EMBL" id="DVJK01000248">
    <property type="protein sequence ID" value="HIS67639.1"/>
    <property type="molecule type" value="Genomic_DNA"/>
</dbReference>
<comment type="caution">
    <text evidence="5">The sequence shown here is derived from an EMBL/GenBank/DDBJ whole genome shotgun (WGS) entry which is preliminary data.</text>
</comment>
<protein>
    <submittedName>
        <fullName evidence="5">ABC-F family ATP-binding cassette domain-containing protein</fullName>
    </submittedName>
</protein>
<dbReference type="PANTHER" id="PTHR42855">
    <property type="entry name" value="ABC TRANSPORTER ATP-BINDING SUBUNIT"/>
    <property type="match status" value="1"/>
</dbReference>
<dbReference type="InterPro" id="IPR003593">
    <property type="entry name" value="AAA+_ATPase"/>
</dbReference>
<dbReference type="Gene3D" id="3.40.50.300">
    <property type="entry name" value="P-loop containing nucleotide triphosphate hydrolases"/>
    <property type="match status" value="1"/>
</dbReference>
<dbReference type="GO" id="GO:0016887">
    <property type="term" value="F:ATP hydrolysis activity"/>
    <property type="evidence" value="ECO:0007669"/>
    <property type="project" value="InterPro"/>
</dbReference>
<dbReference type="GO" id="GO:0005524">
    <property type="term" value="F:ATP binding"/>
    <property type="evidence" value="ECO:0007669"/>
    <property type="project" value="UniProtKB-KW"/>
</dbReference>
<name>A0A9D1FF38_9FIRM</name>
<sequence length="333" mass="37824">FSIEKRMEKLEKTEKPKEAKKLRAAFRTSEFRADEVLVAEGLSKGFGDRPLFSGVEFKVTGGERIAIIGDNGTGKSTLIKLIVGEEEPDAGYVRSGPAVRMAYLPQLVTFRDPSLSAADTVIDECHCEMQEARDRLGAFGFTGEDALKAVGTLSGGEQSRLRLCILMRADVNLLILDEPTNHLDIPSREWMEDALADYDEALLFVSHDRYFIEKFATRIWHFAEGRITDFRGSFGEYREYRARQEAIAQAQKSAAPKQEKPKSARRRTSELEKQRRRVEREIEKTEARLAEIDAESEANASDYVRLMELDAERNELNGRLDALYSEWEELDES</sequence>
<dbReference type="Pfam" id="PF00005">
    <property type="entry name" value="ABC_tran"/>
    <property type="match status" value="1"/>
</dbReference>
<gene>
    <name evidence="5" type="ORF">IAC18_08735</name>
</gene>
<dbReference type="GO" id="GO:0003677">
    <property type="term" value="F:DNA binding"/>
    <property type="evidence" value="ECO:0007669"/>
    <property type="project" value="InterPro"/>
</dbReference>
<evidence type="ECO:0000256" key="1">
    <source>
        <dbReference type="ARBA" id="ARBA00022741"/>
    </source>
</evidence>
<dbReference type="Pfam" id="PF16326">
    <property type="entry name" value="ABC_tran_CTD"/>
    <property type="match status" value="1"/>
</dbReference>
<dbReference type="InterPro" id="IPR017871">
    <property type="entry name" value="ABC_transporter-like_CS"/>
</dbReference>
<dbReference type="SUPFAM" id="SSF52540">
    <property type="entry name" value="P-loop containing nucleoside triphosphate hydrolases"/>
    <property type="match status" value="1"/>
</dbReference>
<accession>A0A9D1FF38</accession>
<feature type="compositionally biased region" description="Basic and acidic residues" evidence="3">
    <location>
        <begin position="257"/>
        <end position="278"/>
    </location>
</feature>